<organism evidence="4 5">
    <name type="scientific">Kribbella sandramycini</name>
    <dbReference type="NCBI Taxonomy" id="60450"/>
    <lineage>
        <taxon>Bacteria</taxon>
        <taxon>Bacillati</taxon>
        <taxon>Actinomycetota</taxon>
        <taxon>Actinomycetes</taxon>
        <taxon>Propionibacteriales</taxon>
        <taxon>Kribbellaceae</taxon>
        <taxon>Kribbella</taxon>
    </lineage>
</organism>
<accession>A0A7Y4L3E0</accession>
<name>A0A7Y4L3E0_9ACTN</name>
<evidence type="ECO:0000313" key="5">
    <source>
        <dbReference type="Proteomes" id="UP000534306"/>
    </source>
</evidence>
<dbReference type="InterPro" id="IPR055804">
    <property type="entry name" value="DUF7380"/>
</dbReference>
<sequence length="603" mass="67312">MDESTATDGDEIDPAWWSQVLDGIDPFEKPELLSLEFEGRLKQDGLGDRERQVVEALAVVTSAMLAPESWQEPFRPAIVWDGHRSPLPADLTPEQVALLRRIAPTIEHASLRARVADVAWFYGDRGASDLLDIAVDTYRSFPLDRQHWARSSEEAWQRALQLAKRLGRRRTEVMAALGDSMRDVILRADADDGFLTTQISQLLGKAVRVPGDTARQLAEHLVGLAAEVKMYNPRLSRHLERQAAAWFGRCGANASATDCSARVAETYIAAADARLAADESSALAATFEIERAIATIRTLPRSYRKTHGLDARLEELRHRLEDLRHATLEAMVTVESEPVDLTRYARQAQAAVSGRGPLEALVCFANLVPLASRDEMFDQARELASGSISALLQRATYSSDGRKIATSGGIDDDDYLWTQVVRDFRHRVGLTTSGLILPARERLLAEHRYPLRFLMDICLDAPLIPPRHERLWARGLWHGVNDDFPSAVSVLVPQAEQAIRFQLKRVGVNTLFTDEATGVETEKGLGTLLAQDGIEEHFGRDLTLELRALLTEQEGANLRNEIAHGLLDDDASWSSSAIYCWWLLLRLVVTPVWRMRQSEVDEP</sequence>
<reference evidence="4 5" key="1">
    <citation type="submission" date="2020-05" db="EMBL/GenBank/DDBJ databases">
        <title>Genome sequence of Kribbella sandramycini ATCC 39419.</title>
        <authorList>
            <person name="Maclea K.S."/>
            <person name="Fair J.L."/>
        </authorList>
    </citation>
    <scope>NUCLEOTIDE SEQUENCE [LARGE SCALE GENOMIC DNA]</scope>
    <source>
        <strain evidence="4 5">ATCC 39419</strain>
    </source>
</reference>
<dbReference type="RefSeq" id="WP_171675201.1">
    <property type="nucleotide sequence ID" value="NZ_BAAAGT010000004.1"/>
</dbReference>
<proteinExistence type="predicted"/>
<evidence type="ECO:0000259" key="1">
    <source>
        <dbReference type="Pfam" id="PF13910"/>
    </source>
</evidence>
<feature type="domain" description="DUF7380" evidence="2">
    <location>
        <begin position="5"/>
        <end position="174"/>
    </location>
</feature>
<reference evidence="3 6" key="2">
    <citation type="submission" date="2020-08" db="EMBL/GenBank/DDBJ databases">
        <title>Sequencing the genomes of 1000 actinobacteria strains.</title>
        <authorList>
            <person name="Klenk H.-P."/>
        </authorList>
    </citation>
    <scope>NUCLEOTIDE SEQUENCE [LARGE SCALE GENOMIC DNA]</scope>
    <source>
        <strain evidence="3 6">DSM 15626</strain>
    </source>
</reference>
<dbReference type="EMBL" id="JACHKF010000001">
    <property type="protein sequence ID" value="MBB6566646.1"/>
    <property type="molecule type" value="Genomic_DNA"/>
</dbReference>
<dbReference type="Proteomes" id="UP000534306">
    <property type="component" value="Unassembled WGS sequence"/>
</dbReference>
<dbReference type="AlphaFoldDB" id="A0A7Y4L3E0"/>
<gene>
    <name evidence="3" type="ORF">HNR71_002283</name>
    <name evidence="4" type="ORF">HPO96_20860</name>
</gene>
<evidence type="ECO:0000259" key="2">
    <source>
        <dbReference type="Pfam" id="PF24098"/>
    </source>
</evidence>
<protein>
    <submittedName>
        <fullName evidence="4">DUF4209 domain-containing protein</fullName>
    </submittedName>
</protein>
<keyword evidence="5" id="KW-1185">Reference proteome</keyword>
<dbReference type="Pfam" id="PF24098">
    <property type="entry name" value="DUF7380"/>
    <property type="match status" value="1"/>
</dbReference>
<evidence type="ECO:0000313" key="6">
    <source>
        <dbReference type="Proteomes" id="UP000553957"/>
    </source>
</evidence>
<feature type="domain" description="DUF4209" evidence="1">
    <location>
        <begin position="496"/>
        <end position="586"/>
    </location>
</feature>
<dbReference type="EMBL" id="JABJRC010000005">
    <property type="protein sequence ID" value="NOL42701.1"/>
    <property type="molecule type" value="Genomic_DNA"/>
</dbReference>
<comment type="caution">
    <text evidence="4">The sequence shown here is derived from an EMBL/GenBank/DDBJ whole genome shotgun (WGS) entry which is preliminary data.</text>
</comment>
<evidence type="ECO:0000313" key="3">
    <source>
        <dbReference type="EMBL" id="MBB6566646.1"/>
    </source>
</evidence>
<dbReference type="Proteomes" id="UP000553957">
    <property type="component" value="Unassembled WGS sequence"/>
</dbReference>
<evidence type="ECO:0000313" key="4">
    <source>
        <dbReference type="EMBL" id="NOL42701.1"/>
    </source>
</evidence>
<dbReference type="InterPro" id="IPR025209">
    <property type="entry name" value="DUF4209"/>
</dbReference>
<dbReference type="Pfam" id="PF13910">
    <property type="entry name" value="DUF4209"/>
    <property type="match status" value="1"/>
</dbReference>